<name>A0AAW1EQ86_ZOAVI</name>
<accession>A0AAW1EQ86</accession>
<feature type="region of interest" description="Disordered" evidence="2">
    <location>
        <begin position="418"/>
        <end position="466"/>
    </location>
</feature>
<feature type="region of interest" description="Disordered" evidence="2">
    <location>
        <begin position="270"/>
        <end position="306"/>
    </location>
</feature>
<dbReference type="InterPro" id="IPR024849">
    <property type="entry name" value="Shootin-1"/>
</dbReference>
<dbReference type="PANTHER" id="PTHR46606:SF4">
    <property type="entry name" value="SHOOTIN-1"/>
    <property type="match status" value="1"/>
</dbReference>
<evidence type="ECO:0000313" key="3">
    <source>
        <dbReference type="EMBL" id="KAK9524869.1"/>
    </source>
</evidence>
<comment type="caution">
    <text evidence="3">The sequence shown here is derived from an EMBL/GenBank/DDBJ whole genome shotgun (WGS) entry which is preliminary data.</text>
</comment>
<dbReference type="PANTHER" id="PTHR46606">
    <property type="entry name" value="SHOOTIN-1"/>
    <property type="match status" value="1"/>
</dbReference>
<keyword evidence="1" id="KW-0175">Coiled coil</keyword>
<evidence type="ECO:0008006" key="5">
    <source>
        <dbReference type="Google" id="ProtNLM"/>
    </source>
</evidence>
<sequence length="480" mass="53925">MWAQGEDRAAESDGETGSSSEDEEDIQCEILEIQRDEANQRLSELEEVSNQLLKEINVLEMQFQIERSCRESAEALAVKVSKENKVLKRTSQMVMPLIPELPENSAAVTFEPEADCDEVDDCGEETLLVENQALIAVSQLVTEEFTEMSQKLELEQGLRQHAEVFAHQMFAARGESEMLPQSSEAGLQLRLQQALEQISTISLALCDIQCCYQDQVRQSQSAVDQSAVLSELQNLREQLEGSEEEKKALETQLCGANGCVMQLQEEVKQLQEMLSRPEEPEEEAAPAPPPPPPPPPPPLPPPHTAVTNSLDFLRIRRRERATKADQNKAAPLLDMQTKAVDEMMERIKRGIVLRPMKRTQEDDSSWKDQRGENRKSAVVELKGMLDGMKRQQLRRAPSRRGRNGGEVELLQVLQRRRRAMGENQDQTRDPQPGPQCVPAAGDAPWAGESGSAPVLRRLKQNREKRDSRIRASALIISQEN</sequence>
<organism evidence="3 4">
    <name type="scientific">Zoarces viviparus</name>
    <name type="common">Viviparous eelpout</name>
    <name type="synonym">Blennius viviparus</name>
    <dbReference type="NCBI Taxonomy" id="48416"/>
    <lineage>
        <taxon>Eukaryota</taxon>
        <taxon>Metazoa</taxon>
        <taxon>Chordata</taxon>
        <taxon>Craniata</taxon>
        <taxon>Vertebrata</taxon>
        <taxon>Euteleostomi</taxon>
        <taxon>Actinopterygii</taxon>
        <taxon>Neopterygii</taxon>
        <taxon>Teleostei</taxon>
        <taxon>Neoteleostei</taxon>
        <taxon>Acanthomorphata</taxon>
        <taxon>Eupercaria</taxon>
        <taxon>Perciformes</taxon>
        <taxon>Cottioidei</taxon>
        <taxon>Zoarcales</taxon>
        <taxon>Zoarcidae</taxon>
        <taxon>Zoarcinae</taxon>
        <taxon>Zoarces</taxon>
    </lineage>
</organism>
<feature type="compositionally biased region" description="Basic and acidic residues" evidence="2">
    <location>
        <begin position="358"/>
        <end position="375"/>
    </location>
</feature>
<dbReference type="GO" id="GO:0005737">
    <property type="term" value="C:cytoplasm"/>
    <property type="evidence" value="ECO:0007669"/>
    <property type="project" value="TreeGrafter"/>
</dbReference>
<protein>
    <recommendedName>
        <fullName evidence="5">Shootin-1</fullName>
    </recommendedName>
</protein>
<feature type="coiled-coil region" evidence="1">
    <location>
        <begin position="225"/>
        <end position="252"/>
    </location>
</feature>
<dbReference type="GO" id="GO:2001224">
    <property type="term" value="P:positive regulation of neuron migration"/>
    <property type="evidence" value="ECO:0007669"/>
    <property type="project" value="TreeGrafter"/>
</dbReference>
<dbReference type="SUPFAM" id="SSF101447">
    <property type="entry name" value="Formin homology 2 domain (FH2 domain)"/>
    <property type="match status" value="1"/>
</dbReference>
<dbReference type="EMBL" id="JBCEZU010000145">
    <property type="protein sequence ID" value="KAK9524869.1"/>
    <property type="molecule type" value="Genomic_DNA"/>
</dbReference>
<feature type="region of interest" description="Disordered" evidence="2">
    <location>
        <begin position="351"/>
        <end position="375"/>
    </location>
</feature>
<evidence type="ECO:0000256" key="1">
    <source>
        <dbReference type="SAM" id="Coils"/>
    </source>
</evidence>
<evidence type="ECO:0000256" key="2">
    <source>
        <dbReference type="SAM" id="MobiDB-lite"/>
    </source>
</evidence>
<dbReference type="GO" id="GO:0031252">
    <property type="term" value="C:cell leading edge"/>
    <property type="evidence" value="ECO:0007669"/>
    <property type="project" value="TreeGrafter"/>
</dbReference>
<dbReference type="Proteomes" id="UP001488805">
    <property type="component" value="Unassembled WGS sequence"/>
</dbReference>
<dbReference type="GO" id="GO:0048812">
    <property type="term" value="P:neuron projection morphogenesis"/>
    <property type="evidence" value="ECO:0007669"/>
    <property type="project" value="TreeGrafter"/>
</dbReference>
<feature type="compositionally biased region" description="Basic and acidic residues" evidence="2">
    <location>
        <begin position="1"/>
        <end position="11"/>
    </location>
</feature>
<reference evidence="3 4" key="1">
    <citation type="journal article" date="2024" name="Genome Biol. Evol.">
        <title>Chromosome-level genome assembly of the viviparous eelpout Zoarces viviparus.</title>
        <authorList>
            <person name="Fuhrmann N."/>
            <person name="Brasseur M.V."/>
            <person name="Bakowski C.E."/>
            <person name="Podsiadlowski L."/>
            <person name="Prost S."/>
            <person name="Krehenwinkel H."/>
            <person name="Mayer C."/>
        </authorList>
    </citation>
    <scope>NUCLEOTIDE SEQUENCE [LARGE SCALE GENOMIC DNA]</scope>
    <source>
        <strain evidence="3">NO-MEL_2022_Ind0_liver</strain>
    </source>
</reference>
<feature type="compositionally biased region" description="Pro residues" evidence="2">
    <location>
        <begin position="286"/>
        <end position="303"/>
    </location>
</feature>
<dbReference type="GO" id="GO:0044295">
    <property type="term" value="C:axonal growth cone"/>
    <property type="evidence" value="ECO:0007669"/>
    <property type="project" value="TreeGrafter"/>
</dbReference>
<gene>
    <name evidence="3" type="ORF">VZT92_017234</name>
</gene>
<proteinExistence type="predicted"/>
<feature type="region of interest" description="Disordered" evidence="2">
    <location>
        <begin position="1"/>
        <end position="26"/>
    </location>
</feature>
<dbReference type="AlphaFoldDB" id="A0AAW1EQ86"/>
<evidence type="ECO:0000313" key="4">
    <source>
        <dbReference type="Proteomes" id="UP001488805"/>
    </source>
</evidence>
<keyword evidence="4" id="KW-1185">Reference proteome</keyword>
<feature type="coiled-coil region" evidence="1">
    <location>
        <begin position="28"/>
        <end position="62"/>
    </location>
</feature>